<gene>
    <name evidence="1" type="ORF">AOLFYP35_00954</name>
</gene>
<organism evidence="1">
    <name type="scientific">Schaalia odontolytica</name>
    <dbReference type="NCBI Taxonomy" id="1660"/>
    <lineage>
        <taxon>Bacteria</taxon>
        <taxon>Bacillati</taxon>
        <taxon>Actinomycetota</taxon>
        <taxon>Actinomycetes</taxon>
        <taxon>Actinomycetales</taxon>
        <taxon>Actinomycetaceae</taxon>
        <taxon>Schaalia</taxon>
    </lineage>
</organism>
<accession>A0A6N2SNE5</accession>
<dbReference type="SUPFAM" id="SSF51445">
    <property type="entry name" value="(Trans)glycosidases"/>
    <property type="match status" value="1"/>
</dbReference>
<dbReference type="InterPro" id="IPR017853">
    <property type="entry name" value="GH"/>
</dbReference>
<evidence type="ECO:0000313" key="1">
    <source>
        <dbReference type="EMBL" id="VYS94997.1"/>
    </source>
</evidence>
<reference evidence="1" key="1">
    <citation type="submission" date="2019-11" db="EMBL/GenBank/DDBJ databases">
        <authorList>
            <person name="Feng L."/>
        </authorList>
    </citation>
    <scope>NUCLEOTIDE SEQUENCE</scope>
    <source>
        <strain evidence="1">AodontolyticusLFYP35</strain>
    </source>
</reference>
<proteinExistence type="predicted"/>
<protein>
    <submittedName>
        <fullName evidence="1">Uncharacterized protein</fullName>
    </submittedName>
</protein>
<dbReference type="AlphaFoldDB" id="A0A6N2SNE5"/>
<dbReference type="EMBL" id="CACRSM010000002">
    <property type="protein sequence ID" value="VYS94997.1"/>
    <property type="molecule type" value="Genomic_DNA"/>
</dbReference>
<name>A0A6N2SNE5_9ACTO</name>
<sequence>MKGTRVVTMLVHAARKGTHPWWHSPAICRIPQRVDHELAQLLSEEAIQFARVGVDALLISPIPQMIWGVNPELAALVRRFHRVGVKIIVHLPGSADWDTRDFSGPYSADETVTTLLGRVRACIDAGVDGIDLGTLPLTHYGPNSAERQEFMHLLRLVMAEVANTDTLPILTSSLPHMDDADLKEILQESWFHHLRNDTFLDIEWKNPELCDAIANTFMNRDPLGHVAAWPALPYEDSELHRARTLFTLALPGATYFNSPPSDAISPSFVLLIQQALRTRAEHGMGTGSLAHVRGLTWAGPDCLVLMSAQVLVVFNASDSTVVVPSEHRPLVSTGVLPTQLNSDTPLAPGQCAWFETARVRPRVFATE</sequence>